<evidence type="ECO:0000256" key="4">
    <source>
        <dbReference type="ARBA" id="ARBA00023163"/>
    </source>
</evidence>
<dbReference type="InterPro" id="IPR058163">
    <property type="entry name" value="LysR-type_TF_proteobact-type"/>
</dbReference>
<dbReference type="EMBL" id="LNDJ01000139">
    <property type="protein sequence ID" value="KRU21211.1"/>
    <property type="molecule type" value="Genomic_DNA"/>
</dbReference>
<dbReference type="RefSeq" id="WP_058025990.1">
    <property type="nucleotide sequence ID" value="NZ_LNDJ01000139.1"/>
</dbReference>
<dbReference type="AlphaFoldDB" id="A0A0T6DMQ8"/>
<dbReference type="SUPFAM" id="SSF46785">
    <property type="entry name" value="Winged helix' DNA-binding domain"/>
    <property type="match status" value="1"/>
</dbReference>
<keyword evidence="2" id="KW-0805">Transcription regulation</keyword>
<accession>A0A0T6DMQ8</accession>
<protein>
    <submittedName>
        <fullName evidence="6">LysR family transcriptional regulator</fullName>
    </submittedName>
</protein>
<gene>
    <name evidence="6" type="ORF">AS194_12905</name>
</gene>
<name>A0A0T6DMQ8_9GAMM</name>
<dbReference type="InterPro" id="IPR036388">
    <property type="entry name" value="WH-like_DNA-bd_sf"/>
</dbReference>
<keyword evidence="4" id="KW-0804">Transcription</keyword>
<dbReference type="Pfam" id="PF03466">
    <property type="entry name" value="LysR_substrate"/>
    <property type="match status" value="1"/>
</dbReference>
<feature type="domain" description="HTH lysR-type" evidence="5">
    <location>
        <begin position="5"/>
        <end position="62"/>
    </location>
</feature>
<keyword evidence="7" id="KW-1185">Reference proteome</keyword>
<reference evidence="6 7" key="1">
    <citation type="submission" date="2015-11" db="EMBL/GenBank/DDBJ databases">
        <title>Permanent draft genome of Psychrobacter piscatorii LQ58.</title>
        <authorList>
            <person name="Zhou M."/>
            <person name="Dong B."/>
            <person name="Liu Q."/>
        </authorList>
    </citation>
    <scope>NUCLEOTIDE SEQUENCE [LARGE SCALE GENOMIC DNA]</scope>
    <source>
        <strain evidence="6 7">LQ58</strain>
    </source>
</reference>
<dbReference type="Gene3D" id="1.10.10.10">
    <property type="entry name" value="Winged helix-like DNA-binding domain superfamily/Winged helix DNA-binding domain"/>
    <property type="match status" value="1"/>
</dbReference>
<dbReference type="SUPFAM" id="SSF53850">
    <property type="entry name" value="Periplasmic binding protein-like II"/>
    <property type="match status" value="1"/>
</dbReference>
<comment type="caution">
    <text evidence="6">The sequence shown here is derived from an EMBL/GenBank/DDBJ whole genome shotgun (WGS) entry which is preliminary data.</text>
</comment>
<dbReference type="PANTHER" id="PTHR30537">
    <property type="entry name" value="HTH-TYPE TRANSCRIPTIONAL REGULATOR"/>
    <property type="match status" value="1"/>
</dbReference>
<evidence type="ECO:0000313" key="7">
    <source>
        <dbReference type="Proteomes" id="UP000051202"/>
    </source>
</evidence>
<evidence type="ECO:0000259" key="5">
    <source>
        <dbReference type="PROSITE" id="PS50931"/>
    </source>
</evidence>
<dbReference type="Gene3D" id="3.40.190.290">
    <property type="match status" value="1"/>
</dbReference>
<dbReference type="InterPro" id="IPR000847">
    <property type="entry name" value="LysR_HTH_N"/>
</dbReference>
<evidence type="ECO:0000256" key="1">
    <source>
        <dbReference type="ARBA" id="ARBA00009437"/>
    </source>
</evidence>
<dbReference type="Proteomes" id="UP000051202">
    <property type="component" value="Unassembled WGS sequence"/>
</dbReference>
<dbReference type="Pfam" id="PF00126">
    <property type="entry name" value="HTH_1"/>
    <property type="match status" value="1"/>
</dbReference>
<dbReference type="InterPro" id="IPR005119">
    <property type="entry name" value="LysR_subst-bd"/>
</dbReference>
<dbReference type="PANTHER" id="PTHR30537:SF5">
    <property type="entry name" value="HTH-TYPE TRANSCRIPTIONAL ACTIVATOR TTDR-RELATED"/>
    <property type="match status" value="1"/>
</dbReference>
<keyword evidence="3" id="KW-0238">DNA-binding</keyword>
<dbReference type="GO" id="GO:0043565">
    <property type="term" value="F:sequence-specific DNA binding"/>
    <property type="evidence" value="ECO:0007669"/>
    <property type="project" value="TreeGrafter"/>
</dbReference>
<comment type="similarity">
    <text evidence="1">Belongs to the LysR transcriptional regulatory family.</text>
</comment>
<evidence type="ECO:0000256" key="2">
    <source>
        <dbReference type="ARBA" id="ARBA00023015"/>
    </source>
</evidence>
<dbReference type="FunFam" id="1.10.10.10:FF:000001">
    <property type="entry name" value="LysR family transcriptional regulator"/>
    <property type="match status" value="1"/>
</dbReference>
<dbReference type="CDD" id="cd08422">
    <property type="entry name" value="PBP2_CrgA_like"/>
    <property type="match status" value="1"/>
</dbReference>
<dbReference type="PROSITE" id="PS50931">
    <property type="entry name" value="HTH_LYSR"/>
    <property type="match status" value="1"/>
</dbReference>
<dbReference type="STRING" id="554343.AS194_12905"/>
<dbReference type="InterPro" id="IPR036390">
    <property type="entry name" value="WH_DNA-bd_sf"/>
</dbReference>
<dbReference type="GO" id="GO:0006351">
    <property type="term" value="P:DNA-templated transcription"/>
    <property type="evidence" value="ECO:0007669"/>
    <property type="project" value="TreeGrafter"/>
</dbReference>
<sequence length="296" mass="33512">MKFNYSLDDMRSFCAVVRYGSFRQASIMLDMPLSTLSRRVAKLEADLALRLLNRDAHRVQLTHAGQQYYKSSAHLFDELENVACCLLQDKNEAKGTIRISAPVNFGSDILAPHFNAFLKQYPDIHLDLRLSNQTIDIDAQAIDVAFRIGEHSANHWIGRQLTNIRFMICAASDIDVSDIQTPNDLAGYPTVLCTPMSTWHLQHRITGEVQTHQPTNNIRLKVDNISLLTGAIADGIGLGFIPDYDAQPLIISGGLQQVLPDWNNQPRGCQMLYRDRDNMPHRMHLLIDFILKRFGK</sequence>
<evidence type="ECO:0000256" key="3">
    <source>
        <dbReference type="ARBA" id="ARBA00023125"/>
    </source>
</evidence>
<evidence type="ECO:0000313" key="6">
    <source>
        <dbReference type="EMBL" id="KRU21211.1"/>
    </source>
</evidence>
<dbReference type="GO" id="GO:0003700">
    <property type="term" value="F:DNA-binding transcription factor activity"/>
    <property type="evidence" value="ECO:0007669"/>
    <property type="project" value="InterPro"/>
</dbReference>
<organism evidence="6 7">
    <name type="scientific">Psychrobacter piscatorii</name>
    <dbReference type="NCBI Taxonomy" id="554343"/>
    <lineage>
        <taxon>Bacteria</taxon>
        <taxon>Pseudomonadati</taxon>
        <taxon>Pseudomonadota</taxon>
        <taxon>Gammaproteobacteria</taxon>
        <taxon>Moraxellales</taxon>
        <taxon>Moraxellaceae</taxon>
        <taxon>Psychrobacter</taxon>
    </lineage>
</organism>
<proteinExistence type="inferred from homology"/>